<keyword evidence="2" id="KW-1185">Reference proteome</keyword>
<organism evidence="1 2">
    <name type="scientific">Acanthoscelides obtectus</name>
    <name type="common">Bean weevil</name>
    <name type="synonym">Bruchus obtectus</name>
    <dbReference type="NCBI Taxonomy" id="200917"/>
    <lineage>
        <taxon>Eukaryota</taxon>
        <taxon>Metazoa</taxon>
        <taxon>Ecdysozoa</taxon>
        <taxon>Arthropoda</taxon>
        <taxon>Hexapoda</taxon>
        <taxon>Insecta</taxon>
        <taxon>Pterygota</taxon>
        <taxon>Neoptera</taxon>
        <taxon>Endopterygota</taxon>
        <taxon>Coleoptera</taxon>
        <taxon>Polyphaga</taxon>
        <taxon>Cucujiformia</taxon>
        <taxon>Chrysomeloidea</taxon>
        <taxon>Chrysomelidae</taxon>
        <taxon>Bruchinae</taxon>
        <taxon>Bruchini</taxon>
        <taxon>Acanthoscelides</taxon>
    </lineage>
</organism>
<gene>
    <name evidence="1" type="ORF">ACAOBT_LOCUS914</name>
</gene>
<evidence type="ECO:0000313" key="2">
    <source>
        <dbReference type="Proteomes" id="UP001152888"/>
    </source>
</evidence>
<sequence>MHSIQYFSNDLNYAVIAISKHRCYTQPIHHQSDRRFAMRSGGLLDVRILYYMGIWVTHDGSDVYLLLKVSTSWRGKEVRFGSFLAKKQKIRRSVIYANVRIRSKGVQQQT</sequence>
<dbReference type="Proteomes" id="UP001152888">
    <property type="component" value="Unassembled WGS sequence"/>
</dbReference>
<proteinExistence type="predicted"/>
<evidence type="ECO:0000313" key="1">
    <source>
        <dbReference type="EMBL" id="CAH1955128.1"/>
    </source>
</evidence>
<reference evidence="1" key="1">
    <citation type="submission" date="2022-03" db="EMBL/GenBank/DDBJ databases">
        <authorList>
            <person name="Sayadi A."/>
        </authorList>
    </citation>
    <scope>NUCLEOTIDE SEQUENCE</scope>
</reference>
<name>A0A9P0JKT7_ACAOB</name>
<comment type="caution">
    <text evidence="1">The sequence shown here is derived from an EMBL/GenBank/DDBJ whole genome shotgun (WGS) entry which is preliminary data.</text>
</comment>
<accession>A0A9P0JKT7</accession>
<protein>
    <submittedName>
        <fullName evidence="1">Uncharacterized protein</fullName>
    </submittedName>
</protein>
<dbReference type="AlphaFoldDB" id="A0A9P0JKT7"/>
<dbReference type="EMBL" id="CAKOFQ010006658">
    <property type="protein sequence ID" value="CAH1955128.1"/>
    <property type="molecule type" value="Genomic_DNA"/>
</dbReference>